<dbReference type="PANTHER" id="PTHR27008:SF597">
    <property type="entry name" value="PROTEIN KINASE DOMAIN-CONTAINING PROTEIN"/>
    <property type="match status" value="1"/>
</dbReference>
<evidence type="ECO:0000256" key="10">
    <source>
        <dbReference type="ARBA" id="ARBA00022692"/>
    </source>
</evidence>
<keyword evidence="12" id="KW-0677">Repeat</keyword>
<dbReference type="PROSITE" id="PS00107">
    <property type="entry name" value="PROTEIN_KINASE_ATP"/>
    <property type="match status" value="1"/>
</dbReference>
<evidence type="ECO:0000256" key="3">
    <source>
        <dbReference type="ARBA" id="ARBA00008684"/>
    </source>
</evidence>
<evidence type="ECO:0000256" key="18">
    <source>
        <dbReference type="ARBA" id="ARBA00023170"/>
    </source>
</evidence>
<dbReference type="Pfam" id="PF00069">
    <property type="entry name" value="Pkinase"/>
    <property type="match status" value="1"/>
</dbReference>
<comment type="catalytic activity">
    <reaction evidence="20">
        <text>L-threonyl-[protein] + ATP = O-phospho-L-threonyl-[protein] + ADP + H(+)</text>
        <dbReference type="Rhea" id="RHEA:46608"/>
        <dbReference type="Rhea" id="RHEA-COMP:11060"/>
        <dbReference type="Rhea" id="RHEA-COMP:11605"/>
        <dbReference type="ChEBI" id="CHEBI:15378"/>
        <dbReference type="ChEBI" id="CHEBI:30013"/>
        <dbReference type="ChEBI" id="CHEBI:30616"/>
        <dbReference type="ChEBI" id="CHEBI:61977"/>
        <dbReference type="ChEBI" id="CHEBI:456216"/>
        <dbReference type="EC" id="2.7.11.1"/>
    </reaction>
</comment>
<evidence type="ECO:0000256" key="13">
    <source>
        <dbReference type="ARBA" id="ARBA00022741"/>
    </source>
</evidence>
<dbReference type="GO" id="GO:0005886">
    <property type="term" value="C:plasma membrane"/>
    <property type="evidence" value="ECO:0007669"/>
    <property type="project" value="UniProtKB-SubCell"/>
</dbReference>
<dbReference type="InterPro" id="IPR000719">
    <property type="entry name" value="Prot_kinase_dom"/>
</dbReference>
<keyword evidence="16" id="KW-1133">Transmembrane helix</keyword>
<dbReference type="Gene3D" id="1.10.510.10">
    <property type="entry name" value="Transferase(Phosphotransferase) domain 1"/>
    <property type="match status" value="1"/>
</dbReference>
<keyword evidence="11 26" id="KW-0732">Signal</keyword>
<keyword evidence="6" id="KW-0723">Serine/threonine-protein kinase</keyword>
<dbReference type="GO" id="GO:0004674">
    <property type="term" value="F:protein serine/threonine kinase activity"/>
    <property type="evidence" value="ECO:0007669"/>
    <property type="project" value="UniProtKB-KW"/>
</dbReference>
<dbReference type="FunFam" id="3.80.10.10:FF:000275">
    <property type="entry name" value="Leucine-rich repeat receptor-like protein kinase"/>
    <property type="match status" value="1"/>
</dbReference>
<dbReference type="SMART" id="SM00220">
    <property type="entry name" value="S_TKc"/>
    <property type="match status" value="1"/>
</dbReference>
<sequence>MAMGVMSLLCAFLAVLTTATAIVAGSDEAALLAFKAQVSDGGSLASWNSSASFCSWEGVTCSHRRPARVVALRLNNKALAGELSPAIGNLTFLRTLNLSFNWFHGEIPASLGRLRRLHRLDLGDNSFSGTLPVNLSSCVSMAIMGLLNNRLGGRIPAELGEKLTSLVRISLSNNSFTGLIPPSLANLSRLEILDLSRNQLVGSIPPGLGSIRGMQQFSIARNLINVIVLVWRFCKKLKSSQKTVAKDSIVDGHYRRIPYPALLKGTNEFSEANLLGRGSYGAVYKCVLDNEERTLAVKVFNLGQSRYSKSFEAECEAMRRIRHRCLIKIITSCSSINHQGQEFKALVFEFMPNGNLDSWLHQSSQDPTTNNTLSLAQRFDIAIDIVDAVEYLHNYCQPLVIHCDLKPSNILLAEDMSARVGDFGISRILQENTSEGMQSSYGSTGIRGSIGYVAPEYGEGSAASTAGDIYSLGILLLEMFTGRSPIEGTFGDSLGLHKFVEDALPDRTLEIADPTMWLHSGQHNNTTSIRIQELLVSVLSLGISCSKQQPRDRPLTSDATAEMHAIRDAYLKFIGKHGAEREASTQEIQSSIA</sequence>
<dbReference type="InterPro" id="IPR051809">
    <property type="entry name" value="Plant_receptor-like_S/T_kinase"/>
</dbReference>
<protein>
    <recommendedName>
        <fullName evidence="24">Receptor kinase-like protein Xa21</fullName>
        <ecNumber evidence="4">2.7.11.1</ecNumber>
    </recommendedName>
</protein>
<evidence type="ECO:0000256" key="20">
    <source>
        <dbReference type="ARBA" id="ARBA00047899"/>
    </source>
</evidence>
<comment type="catalytic activity">
    <reaction evidence="21">
        <text>L-seryl-[protein] + ATP = O-phospho-L-seryl-[protein] + ADP + H(+)</text>
        <dbReference type="Rhea" id="RHEA:17989"/>
        <dbReference type="Rhea" id="RHEA-COMP:9863"/>
        <dbReference type="Rhea" id="RHEA-COMP:11604"/>
        <dbReference type="ChEBI" id="CHEBI:15378"/>
        <dbReference type="ChEBI" id="CHEBI:29999"/>
        <dbReference type="ChEBI" id="CHEBI:30616"/>
        <dbReference type="ChEBI" id="CHEBI:83421"/>
        <dbReference type="ChEBI" id="CHEBI:456216"/>
        <dbReference type="EC" id="2.7.11.1"/>
    </reaction>
</comment>
<dbReference type="GO" id="GO:0005789">
    <property type="term" value="C:endoplasmic reticulum membrane"/>
    <property type="evidence" value="ECO:0007669"/>
    <property type="project" value="UniProtKB-SubCell"/>
</dbReference>
<evidence type="ECO:0000256" key="1">
    <source>
        <dbReference type="ARBA" id="ARBA00004162"/>
    </source>
</evidence>
<evidence type="ECO:0000256" key="8">
    <source>
        <dbReference type="ARBA" id="ARBA00022614"/>
    </source>
</evidence>
<dbReference type="EMBL" id="LT934120">
    <property type="protein sequence ID" value="VAI26924.1"/>
    <property type="molecule type" value="Genomic_DNA"/>
</dbReference>
<dbReference type="InterPro" id="IPR013210">
    <property type="entry name" value="LRR_N_plant-typ"/>
</dbReference>
<dbReference type="Gene3D" id="3.30.200.20">
    <property type="entry name" value="Phosphorylase Kinase, domain 1"/>
    <property type="match status" value="1"/>
</dbReference>
<keyword evidence="17" id="KW-0472">Membrane</keyword>
<dbReference type="AlphaFoldDB" id="A0A9R0WYV6"/>
<dbReference type="EC" id="2.7.11.1" evidence="4"/>
<name>A0A9R0WYV6_TRITD</name>
<evidence type="ECO:0000256" key="11">
    <source>
        <dbReference type="ARBA" id="ARBA00022729"/>
    </source>
</evidence>
<keyword evidence="5" id="KW-1003">Cell membrane</keyword>
<comment type="function">
    <text evidence="22">Receptor kinase that detects X.oryzae pv. oryzae protein Ax21 to promote innate immunity. Following X.oryzae pv. oryzae protein Ax21 detection, undergoes cleavage, releasing the processed protein kinase Xa21 chain.</text>
</comment>
<dbReference type="Pfam" id="PF13855">
    <property type="entry name" value="LRR_8"/>
    <property type="match status" value="1"/>
</dbReference>
<evidence type="ECO:0000256" key="7">
    <source>
        <dbReference type="ARBA" id="ARBA00022553"/>
    </source>
</evidence>
<dbReference type="InterPro" id="IPR001611">
    <property type="entry name" value="Leu-rich_rpt"/>
</dbReference>
<evidence type="ECO:0000256" key="14">
    <source>
        <dbReference type="ARBA" id="ARBA00022777"/>
    </source>
</evidence>
<dbReference type="PROSITE" id="PS00108">
    <property type="entry name" value="PROTEIN_KINASE_ST"/>
    <property type="match status" value="1"/>
</dbReference>
<dbReference type="Pfam" id="PF00560">
    <property type="entry name" value="LRR_1"/>
    <property type="match status" value="2"/>
</dbReference>
<dbReference type="Proteomes" id="UP000324705">
    <property type="component" value="Chromosome 5B"/>
</dbReference>
<evidence type="ECO:0000256" key="5">
    <source>
        <dbReference type="ARBA" id="ARBA00022475"/>
    </source>
</evidence>
<dbReference type="FunFam" id="1.10.510.10:FF:000358">
    <property type="entry name" value="Putative leucine-rich repeat receptor-like serine/threonine-protein kinase"/>
    <property type="match status" value="1"/>
</dbReference>
<keyword evidence="8" id="KW-0433">Leucine-rich repeat</keyword>
<evidence type="ECO:0000256" key="21">
    <source>
        <dbReference type="ARBA" id="ARBA00048679"/>
    </source>
</evidence>
<keyword evidence="29" id="KW-1185">Reference proteome</keyword>
<evidence type="ECO:0000256" key="6">
    <source>
        <dbReference type="ARBA" id="ARBA00022527"/>
    </source>
</evidence>
<evidence type="ECO:0000256" key="26">
    <source>
        <dbReference type="SAM" id="SignalP"/>
    </source>
</evidence>
<keyword evidence="7" id="KW-0597">Phosphoprotein</keyword>
<dbReference type="PROSITE" id="PS50011">
    <property type="entry name" value="PROTEIN_KINASE_DOM"/>
    <property type="match status" value="1"/>
</dbReference>
<dbReference type="Gene3D" id="3.80.10.10">
    <property type="entry name" value="Ribonuclease Inhibitor"/>
    <property type="match status" value="2"/>
</dbReference>
<evidence type="ECO:0000256" key="2">
    <source>
        <dbReference type="ARBA" id="ARBA00004389"/>
    </source>
</evidence>
<evidence type="ECO:0000256" key="12">
    <source>
        <dbReference type="ARBA" id="ARBA00022737"/>
    </source>
</evidence>
<dbReference type="InterPro" id="IPR003591">
    <property type="entry name" value="Leu-rich_rpt_typical-subtyp"/>
</dbReference>
<dbReference type="SMART" id="SM00369">
    <property type="entry name" value="LRR_TYP"/>
    <property type="match status" value="3"/>
</dbReference>
<dbReference type="PANTHER" id="PTHR27008">
    <property type="entry name" value="OS04G0122200 PROTEIN"/>
    <property type="match status" value="1"/>
</dbReference>
<comment type="subcellular location">
    <subcellularLocation>
        <location evidence="1">Cell membrane</location>
        <topology evidence="1">Single-pass membrane protein</topology>
    </subcellularLocation>
    <subcellularLocation>
        <location evidence="2">Endoplasmic reticulum membrane</location>
        <topology evidence="2">Single-pass membrane protein</topology>
    </subcellularLocation>
</comment>
<evidence type="ECO:0000256" key="19">
    <source>
        <dbReference type="ARBA" id="ARBA00023180"/>
    </source>
</evidence>
<keyword evidence="18" id="KW-0675">Receptor</keyword>
<keyword evidence="13 25" id="KW-0547">Nucleotide-binding</keyword>
<evidence type="ECO:0000256" key="9">
    <source>
        <dbReference type="ARBA" id="ARBA00022679"/>
    </source>
</evidence>
<evidence type="ECO:0000256" key="25">
    <source>
        <dbReference type="PROSITE-ProRule" id="PRU10141"/>
    </source>
</evidence>
<evidence type="ECO:0000256" key="24">
    <source>
        <dbReference type="ARBA" id="ARBA00072040"/>
    </source>
</evidence>
<dbReference type="InterPro" id="IPR011009">
    <property type="entry name" value="Kinase-like_dom_sf"/>
</dbReference>
<comment type="similarity">
    <text evidence="3">Belongs to the protein kinase superfamily. Ser/Thr protein kinase family.</text>
</comment>
<evidence type="ECO:0000256" key="17">
    <source>
        <dbReference type="ARBA" id="ARBA00023136"/>
    </source>
</evidence>
<keyword evidence="9" id="KW-0808">Transferase</keyword>
<organism evidence="28 29">
    <name type="scientific">Triticum turgidum subsp. durum</name>
    <name type="common">Durum wheat</name>
    <name type="synonym">Triticum durum</name>
    <dbReference type="NCBI Taxonomy" id="4567"/>
    <lineage>
        <taxon>Eukaryota</taxon>
        <taxon>Viridiplantae</taxon>
        <taxon>Streptophyta</taxon>
        <taxon>Embryophyta</taxon>
        <taxon>Tracheophyta</taxon>
        <taxon>Spermatophyta</taxon>
        <taxon>Magnoliopsida</taxon>
        <taxon>Liliopsida</taxon>
        <taxon>Poales</taxon>
        <taxon>Poaceae</taxon>
        <taxon>BOP clade</taxon>
        <taxon>Pooideae</taxon>
        <taxon>Triticodae</taxon>
        <taxon>Triticeae</taxon>
        <taxon>Triticinae</taxon>
        <taxon>Triticum</taxon>
    </lineage>
</organism>
<evidence type="ECO:0000313" key="28">
    <source>
        <dbReference type="EMBL" id="VAI26924.1"/>
    </source>
</evidence>
<evidence type="ECO:0000313" key="29">
    <source>
        <dbReference type="Proteomes" id="UP000324705"/>
    </source>
</evidence>
<comment type="function">
    <text evidence="23">The processed protein kinase Xa21 chain released by protein cleavage after X.oryzae pv. oryzae protein Ax21 detection translocates into the nucleus where it can bind and regulate WRKY62, a transcription factor. Confers resistance to the bacterial pathogen X.oryzae pv. oryzae (Xoo).</text>
</comment>
<evidence type="ECO:0000256" key="22">
    <source>
        <dbReference type="ARBA" id="ARBA00054320"/>
    </source>
</evidence>
<keyword evidence="15 25" id="KW-0067">ATP-binding</keyword>
<dbReference type="FunFam" id="3.30.200.20:FF:000432">
    <property type="entry name" value="LRR receptor-like serine/threonine-protein kinase EFR"/>
    <property type="match status" value="1"/>
</dbReference>
<evidence type="ECO:0000259" key="27">
    <source>
        <dbReference type="PROSITE" id="PS50011"/>
    </source>
</evidence>
<dbReference type="SUPFAM" id="SSF56112">
    <property type="entry name" value="Protein kinase-like (PK-like)"/>
    <property type="match status" value="1"/>
</dbReference>
<feature type="chain" id="PRO_5040133566" description="Receptor kinase-like protein Xa21" evidence="26">
    <location>
        <begin position="22"/>
        <end position="593"/>
    </location>
</feature>
<dbReference type="InterPro" id="IPR017441">
    <property type="entry name" value="Protein_kinase_ATP_BS"/>
</dbReference>
<dbReference type="Pfam" id="PF08263">
    <property type="entry name" value="LRRNT_2"/>
    <property type="match status" value="1"/>
</dbReference>
<feature type="domain" description="Protein kinase" evidence="27">
    <location>
        <begin position="269"/>
        <end position="571"/>
    </location>
</feature>
<reference evidence="28 29" key="1">
    <citation type="submission" date="2017-09" db="EMBL/GenBank/DDBJ databases">
        <authorList>
            <consortium name="International Durum Wheat Genome Sequencing Consortium (IDWGSC)"/>
            <person name="Milanesi L."/>
        </authorList>
    </citation>
    <scope>NUCLEOTIDE SEQUENCE [LARGE SCALE GENOMIC DNA]</scope>
    <source>
        <strain evidence="29">cv. Svevo</strain>
    </source>
</reference>
<feature type="binding site" evidence="25">
    <location>
        <position position="298"/>
    </location>
    <ligand>
        <name>ATP</name>
        <dbReference type="ChEBI" id="CHEBI:30616"/>
    </ligand>
</feature>
<evidence type="ECO:0000256" key="4">
    <source>
        <dbReference type="ARBA" id="ARBA00012513"/>
    </source>
</evidence>
<feature type="signal peptide" evidence="26">
    <location>
        <begin position="1"/>
        <end position="21"/>
    </location>
</feature>
<dbReference type="SUPFAM" id="SSF52058">
    <property type="entry name" value="L domain-like"/>
    <property type="match status" value="1"/>
</dbReference>
<evidence type="ECO:0000256" key="23">
    <source>
        <dbReference type="ARBA" id="ARBA00056628"/>
    </source>
</evidence>
<evidence type="ECO:0000256" key="15">
    <source>
        <dbReference type="ARBA" id="ARBA00022840"/>
    </source>
</evidence>
<evidence type="ECO:0000256" key="16">
    <source>
        <dbReference type="ARBA" id="ARBA00022989"/>
    </source>
</evidence>
<keyword evidence="14" id="KW-0418">Kinase</keyword>
<dbReference type="Gramene" id="TRITD5Bv1G013190.4">
    <property type="protein sequence ID" value="TRITD5Bv1G013190.4"/>
    <property type="gene ID" value="TRITD5Bv1G013190"/>
</dbReference>
<accession>A0A9R0WYV6</accession>
<proteinExistence type="inferred from homology"/>
<dbReference type="InterPro" id="IPR008271">
    <property type="entry name" value="Ser/Thr_kinase_AS"/>
</dbReference>
<dbReference type="InterPro" id="IPR032675">
    <property type="entry name" value="LRR_dom_sf"/>
</dbReference>
<dbReference type="GO" id="GO:0005524">
    <property type="term" value="F:ATP binding"/>
    <property type="evidence" value="ECO:0007669"/>
    <property type="project" value="UniProtKB-UniRule"/>
</dbReference>
<keyword evidence="19" id="KW-0325">Glycoprotein</keyword>
<gene>
    <name evidence="28" type="ORF">TRITD_5Bv1G013190</name>
</gene>
<keyword evidence="10" id="KW-0812">Transmembrane</keyword>